<evidence type="ECO:0000256" key="1">
    <source>
        <dbReference type="SAM" id="MobiDB-lite"/>
    </source>
</evidence>
<dbReference type="RefSeq" id="WP_165822931.1">
    <property type="nucleotide sequence ID" value="NZ_JACHVZ010000012.1"/>
</dbReference>
<gene>
    <name evidence="2" type="ORF">FHX59_004588</name>
</gene>
<name>A0ABR6FRR9_9BURK</name>
<keyword evidence="2" id="KW-0238">DNA-binding</keyword>
<protein>
    <submittedName>
        <fullName evidence="2">DNA-binding transcriptional regulator AlpA</fullName>
    </submittedName>
</protein>
<evidence type="ECO:0000313" key="2">
    <source>
        <dbReference type="EMBL" id="MBB2930140.1"/>
    </source>
</evidence>
<dbReference type="EMBL" id="JACHVZ010000012">
    <property type="protein sequence ID" value="MBB2930140.1"/>
    <property type="molecule type" value="Genomic_DNA"/>
</dbReference>
<keyword evidence="3" id="KW-1185">Reference proteome</keyword>
<evidence type="ECO:0000313" key="3">
    <source>
        <dbReference type="Proteomes" id="UP000533533"/>
    </source>
</evidence>
<feature type="compositionally biased region" description="Basic and acidic residues" evidence="1">
    <location>
        <begin position="81"/>
        <end position="105"/>
    </location>
</feature>
<dbReference type="Pfam" id="PF05930">
    <property type="entry name" value="Phage_AlpA"/>
    <property type="match status" value="1"/>
</dbReference>
<dbReference type="Proteomes" id="UP000533533">
    <property type="component" value="Unassembled WGS sequence"/>
</dbReference>
<organism evidence="2 3">
    <name type="scientific">Paraburkholderia silvatlantica</name>
    <dbReference type="NCBI Taxonomy" id="321895"/>
    <lineage>
        <taxon>Bacteria</taxon>
        <taxon>Pseudomonadati</taxon>
        <taxon>Pseudomonadota</taxon>
        <taxon>Betaproteobacteria</taxon>
        <taxon>Burkholderiales</taxon>
        <taxon>Burkholderiaceae</taxon>
        <taxon>Paraburkholderia</taxon>
    </lineage>
</organism>
<sequence>MKKTEPANVTTPDDTPVAVLRPEGAATYIGVSEGKLWKLARDDPDFPTPFKLGPRITVFRVRELDRWLDIAAARNVASKVEPLRKARAQREAKRSTGDEPRNEAA</sequence>
<dbReference type="GO" id="GO:0003677">
    <property type="term" value="F:DNA binding"/>
    <property type="evidence" value="ECO:0007669"/>
    <property type="project" value="UniProtKB-KW"/>
</dbReference>
<dbReference type="InterPro" id="IPR010260">
    <property type="entry name" value="AlpA"/>
</dbReference>
<accession>A0ABR6FRR9</accession>
<feature type="region of interest" description="Disordered" evidence="1">
    <location>
        <begin position="79"/>
        <end position="105"/>
    </location>
</feature>
<proteinExistence type="predicted"/>
<reference evidence="2 3" key="1">
    <citation type="submission" date="2020-08" db="EMBL/GenBank/DDBJ databases">
        <title>Genomic Encyclopedia of Type Strains, Phase IV (KMG-V): Genome sequencing to study the core and pangenomes of soil and plant-associated prokaryotes.</title>
        <authorList>
            <person name="Whitman W."/>
        </authorList>
    </citation>
    <scope>NUCLEOTIDE SEQUENCE [LARGE SCALE GENOMIC DNA]</scope>
    <source>
        <strain evidence="2 3">SRMrh-85</strain>
    </source>
</reference>
<comment type="caution">
    <text evidence="2">The sequence shown here is derived from an EMBL/GenBank/DDBJ whole genome shotgun (WGS) entry which is preliminary data.</text>
</comment>